<dbReference type="InterPro" id="IPR013324">
    <property type="entry name" value="RNA_pol_sigma_r3/r4-like"/>
</dbReference>
<evidence type="ECO:0000256" key="3">
    <source>
        <dbReference type="ARBA" id="ARBA00023082"/>
    </source>
</evidence>
<dbReference type="InterPro" id="IPR014284">
    <property type="entry name" value="RNA_pol_sigma-70_dom"/>
</dbReference>
<evidence type="ECO:0000256" key="5">
    <source>
        <dbReference type="ARBA" id="ARBA00023163"/>
    </source>
</evidence>
<keyword evidence="4" id="KW-0238">DNA-binding</keyword>
<proteinExistence type="inferred from homology"/>
<dbReference type="InterPro" id="IPR036388">
    <property type="entry name" value="WH-like_DNA-bd_sf"/>
</dbReference>
<dbReference type="SUPFAM" id="SSF88659">
    <property type="entry name" value="Sigma3 and sigma4 domains of RNA polymerase sigma factors"/>
    <property type="match status" value="1"/>
</dbReference>
<feature type="region of interest" description="Disordered" evidence="6">
    <location>
        <begin position="1"/>
        <end position="143"/>
    </location>
</feature>
<dbReference type="EMBL" id="CADCWG010000110">
    <property type="protein sequence ID" value="CAA9550367.1"/>
    <property type="molecule type" value="Genomic_DNA"/>
</dbReference>
<reference evidence="9" key="1">
    <citation type="submission" date="2020-02" db="EMBL/GenBank/DDBJ databases">
        <authorList>
            <person name="Meier V. D."/>
        </authorList>
    </citation>
    <scope>NUCLEOTIDE SEQUENCE</scope>
    <source>
        <strain evidence="9">AVDCRST_MAG49</strain>
    </source>
</reference>
<organism evidence="9">
    <name type="scientific">uncultured Thermomicrobiales bacterium</name>
    <dbReference type="NCBI Taxonomy" id="1645740"/>
    <lineage>
        <taxon>Bacteria</taxon>
        <taxon>Pseudomonadati</taxon>
        <taxon>Thermomicrobiota</taxon>
        <taxon>Thermomicrobia</taxon>
        <taxon>Thermomicrobiales</taxon>
        <taxon>environmental samples</taxon>
    </lineage>
</organism>
<evidence type="ECO:0000259" key="7">
    <source>
        <dbReference type="Pfam" id="PF04542"/>
    </source>
</evidence>
<dbReference type="Pfam" id="PF04545">
    <property type="entry name" value="Sigma70_r4"/>
    <property type="match status" value="1"/>
</dbReference>
<evidence type="ECO:0000259" key="8">
    <source>
        <dbReference type="Pfam" id="PF04545"/>
    </source>
</evidence>
<dbReference type="CDD" id="cd06171">
    <property type="entry name" value="Sigma70_r4"/>
    <property type="match status" value="1"/>
</dbReference>
<keyword evidence="2" id="KW-0805">Transcription regulation</keyword>
<dbReference type="Gene3D" id="1.10.10.10">
    <property type="entry name" value="Winged helix-like DNA-binding domain superfamily/Winged helix DNA-binding domain"/>
    <property type="match status" value="1"/>
</dbReference>
<sequence length="343" mass="35925">MPEQGAGRLRRPSSDRRRRTRPRLPRSVPPWGFGRRGRNGGGAYSPVSADRATGTCPNFLGHPTVSVSLVGAGRPGRRSVPAQTRREQPRTMDAPGAAGPPVSPAAPGGAGETSAPAEGARVPARPTSPASAPTAPADPFPAADPPDAVLLARVAGRDEAALGALYDRYGGLVFTVALRVLGDRHLAEEVMQDAFLRCWDGAAGYRPELGQAGGWLVGIGRNRAVDVLRSRQHQARLREGTALPESGTPGAPGVPDLSDAIATRDAVAASLACLTLPQRQVVELAYYGGLTQTEIARELSTPLGTIKTRTRTAMDRLREALRPDIATGADAPVGDPTTGHRRP</sequence>
<evidence type="ECO:0000313" key="9">
    <source>
        <dbReference type="EMBL" id="CAA9550367.1"/>
    </source>
</evidence>
<dbReference type="Gene3D" id="1.10.1740.10">
    <property type="match status" value="1"/>
</dbReference>
<dbReference type="InterPro" id="IPR039425">
    <property type="entry name" value="RNA_pol_sigma-70-like"/>
</dbReference>
<accession>A0A6J4UIF5</accession>
<feature type="domain" description="RNA polymerase sigma-70 region 2" evidence="7">
    <location>
        <begin position="165"/>
        <end position="232"/>
    </location>
</feature>
<name>A0A6J4UIF5_9BACT</name>
<dbReference type="GO" id="GO:0006352">
    <property type="term" value="P:DNA-templated transcription initiation"/>
    <property type="evidence" value="ECO:0007669"/>
    <property type="project" value="InterPro"/>
</dbReference>
<protein>
    <recommendedName>
        <fullName evidence="10">Sigma-70 family RNA polymerase sigma factor</fullName>
    </recommendedName>
</protein>
<dbReference type="InterPro" id="IPR007627">
    <property type="entry name" value="RNA_pol_sigma70_r2"/>
</dbReference>
<dbReference type="NCBIfam" id="TIGR02937">
    <property type="entry name" value="sigma70-ECF"/>
    <property type="match status" value="1"/>
</dbReference>
<dbReference type="InterPro" id="IPR007630">
    <property type="entry name" value="RNA_pol_sigma70_r4"/>
</dbReference>
<evidence type="ECO:0000256" key="1">
    <source>
        <dbReference type="ARBA" id="ARBA00010641"/>
    </source>
</evidence>
<gene>
    <name evidence="9" type="ORF">AVDCRST_MAG49-1739</name>
</gene>
<feature type="compositionally biased region" description="Basic residues" evidence="6">
    <location>
        <begin position="8"/>
        <end position="24"/>
    </location>
</feature>
<dbReference type="Pfam" id="PF04542">
    <property type="entry name" value="Sigma70_r2"/>
    <property type="match status" value="1"/>
</dbReference>
<evidence type="ECO:0000256" key="2">
    <source>
        <dbReference type="ARBA" id="ARBA00023015"/>
    </source>
</evidence>
<evidence type="ECO:0000256" key="6">
    <source>
        <dbReference type="SAM" id="MobiDB-lite"/>
    </source>
</evidence>
<keyword evidence="5" id="KW-0804">Transcription</keyword>
<dbReference type="PANTHER" id="PTHR43133:SF62">
    <property type="entry name" value="RNA POLYMERASE SIGMA FACTOR SIGZ"/>
    <property type="match status" value="1"/>
</dbReference>
<dbReference type="SUPFAM" id="SSF88946">
    <property type="entry name" value="Sigma2 domain of RNA polymerase sigma factors"/>
    <property type="match status" value="1"/>
</dbReference>
<dbReference type="InterPro" id="IPR013325">
    <property type="entry name" value="RNA_pol_sigma_r2"/>
</dbReference>
<dbReference type="AlphaFoldDB" id="A0A6J4UIF5"/>
<feature type="region of interest" description="Disordered" evidence="6">
    <location>
        <begin position="324"/>
        <end position="343"/>
    </location>
</feature>
<evidence type="ECO:0008006" key="10">
    <source>
        <dbReference type="Google" id="ProtNLM"/>
    </source>
</evidence>
<dbReference type="PANTHER" id="PTHR43133">
    <property type="entry name" value="RNA POLYMERASE ECF-TYPE SIGMA FACTO"/>
    <property type="match status" value="1"/>
</dbReference>
<keyword evidence="3" id="KW-0731">Sigma factor</keyword>
<dbReference type="GO" id="GO:0003677">
    <property type="term" value="F:DNA binding"/>
    <property type="evidence" value="ECO:0007669"/>
    <property type="project" value="UniProtKB-KW"/>
</dbReference>
<feature type="compositionally biased region" description="Low complexity" evidence="6">
    <location>
        <begin position="120"/>
        <end position="135"/>
    </location>
</feature>
<feature type="region of interest" description="Disordered" evidence="6">
    <location>
        <begin position="236"/>
        <end position="257"/>
    </location>
</feature>
<feature type="domain" description="RNA polymerase sigma-70 region 4" evidence="8">
    <location>
        <begin position="271"/>
        <end position="319"/>
    </location>
</feature>
<comment type="similarity">
    <text evidence="1">Belongs to the sigma-70 factor family. ECF subfamily.</text>
</comment>
<dbReference type="GO" id="GO:0016987">
    <property type="term" value="F:sigma factor activity"/>
    <property type="evidence" value="ECO:0007669"/>
    <property type="project" value="UniProtKB-KW"/>
</dbReference>
<evidence type="ECO:0000256" key="4">
    <source>
        <dbReference type="ARBA" id="ARBA00023125"/>
    </source>
</evidence>